<dbReference type="GO" id="GO:0009638">
    <property type="term" value="P:phototropism"/>
    <property type="evidence" value="ECO:0007669"/>
    <property type="project" value="InterPro"/>
</dbReference>
<dbReference type="PANTHER" id="PTHR33781:SF1">
    <property type="entry name" value="PROTEIN PHYTOCHROME KINASE SUBSTRATE 4"/>
    <property type="match status" value="1"/>
</dbReference>
<dbReference type="PANTHER" id="PTHR33781">
    <property type="entry name" value="PROTEIN PHYTOCHROME KINASE SUBSTRATE 1-RELATED"/>
    <property type="match status" value="1"/>
</dbReference>
<gene>
    <name evidence="2" type="ORF">TEA_029607</name>
</gene>
<accession>A0A4S4DP27</accession>
<evidence type="ECO:0000313" key="3">
    <source>
        <dbReference type="Proteomes" id="UP000306102"/>
    </source>
</evidence>
<proteinExistence type="predicted"/>
<sequence>METSIHYRSFQQKCYQKDASFSSYLRPQPPPPPKSPPPPSQEPNESTVDDSDQISVFDAENYFSESSSNNNNNNNEHKENNKIASSSSSPPIFPPDQRSEFSIVSRLSSVSSDDRYRNGRNYRTHSFHATPTASSEASWNSRTGLLSNPPGSIAVSLKNLPTRDNLNINGERVSSAKKWFLGRKCPCSCKKSVEVKEKSSIVKTSDSKKLQSNQSVIESEFKTVFTKQQSVKKSHLVESSEMLVPNLRRVSSQKCSMNDVIESSAKVDLNSRRFSSQCQFSANATVENRHHHHGRQFNEGAGFSFPILNQSSKIMLTGAQTCTPIEDPPRDSLEVFRPPEESASGKSMAVEHRALAANGGDFAFPASPISRITAATDDDVASDASSDLFEIESLSTQPPLPPPPPYPMFFRRDLLDETATFNARRLAAGGSVNFRRRSSDEAAATPSIAVAECYEPSEASIDWSVTTAEGFDRASVTNLSISASDIEEFATIQQVKSGDGGSGGSRDGSRRRLGNYGGLLSCRCEKAVNVGLPPRS</sequence>
<organism evidence="2 3">
    <name type="scientific">Camellia sinensis var. sinensis</name>
    <name type="common">China tea</name>
    <dbReference type="NCBI Taxonomy" id="542762"/>
    <lineage>
        <taxon>Eukaryota</taxon>
        <taxon>Viridiplantae</taxon>
        <taxon>Streptophyta</taxon>
        <taxon>Embryophyta</taxon>
        <taxon>Tracheophyta</taxon>
        <taxon>Spermatophyta</taxon>
        <taxon>Magnoliopsida</taxon>
        <taxon>eudicotyledons</taxon>
        <taxon>Gunneridae</taxon>
        <taxon>Pentapetalae</taxon>
        <taxon>asterids</taxon>
        <taxon>Ericales</taxon>
        <taxon>Theaceae</taxon>
        <taxon>Camellia</taxon>
    </lineage>
</organism>
<dbReference type="STRING" id="542762.A0A4S4DP27"/>
<dbReference type="InterPro" id="IPR039615">
    <property type="entry name" value="PKS"/>
</dbReference>
<dbReference type="Proteomes" id="UP000306102">
    <property type="component" value="Unassembled WGS sequence"/>
</dbReference>
<evidence type="ECO:0000256" key="1">
    <source>
        <dbReference type="SAM" id="MobiDB-lite"/>
    </source>
</evidence>
<dbReference type="EMBL" id="SDRB02010710">
    <property type="protein sequence ID" value="THG04779.1"/>
    <property type="molecule type" value="Genomic_DNA"/>
</dbReference>
<keyword evidence="3" id="KW-1185">Reference proteome</keyword>
<feature type="compositionally biased region" description="Low complexity" evidence="1">
    <location>
        <begin position="60"/>
        <end position="74"/>
    </location>
</feature>
<protein>
    <recommendedName>
        <fullName evidence="4">Protein PHYTOCHROME KINASE SUBSTRATE 4</fullName>
    </recommendedName>
</protein>
<evidence type="ECO:0000313" key="2">
    <source>
        <dbReference type="EMBL" id="THG04779.1"/>
    </source>
</evidence>
<reference evidence="2 3" key="1">
    <citation type="journal article" date="2018" name="Proc. Natl. Acad. Sci. U.S.A.">
        <title>Draft genome sequence of Camellia sinensis var. sinensis provides insights into the evolution of the tea genome and tea quality.</title>
        <authorList>
            <person name="Wei C."/>
            <person name="Yang H."/>
            <person name="Wang S."/>
            <person name="Zhao J."/>
            <person name="Liu C."/>
            <person name="Gao L."/>
            <person name="Xia E."/>
            <person name="Lu Y."/>
            <person name="Tai Y."/>
            <person name="She G."/>
            <person name="Sun J."/>
            <person name="Cao H."/>
            <person name="Tong W."/>
            <person name="Gao Q."/>
            <person name="Li Y."/>
            <person name="Deng W."/>
            <person name="Jiang X."/>
            <person name="Wang W."/>
            <person name="Chen Q."/>
            <person name="Zhang S."/>
            <person name="Li H."/>
            <person name="Wu J."/>
            <person name="Wang P."/>
            <person name="Li P."/>
            <person name="Shi C."/>
            <person name="Zheng F."/>
            <person name="Jian J."/>
            <person name="Huang B."/>
            <person name="Shan D."/>
            <person name="Shi M."/>
            <person name="Fang C."/>
            <person name="Yue Y."/>
            <person name="Li F."/>
            <person name="Li D."/>
            <person name="Wei S."/>
            <person name="Han B."/>
            <person name="Jiang C."/>
            <person name="Yin Y."/>
            <person name="Xia T."/>
            <person name="Zhang Z."/>
            <person name="Bennetzen J.L."/>
            <person name="Zhao S."/>
            <person name="Wan X."/>
        </authorList>
    </citation>
    <scope>NUCLEOTIDE SEQUENCE [LARGE SCALE GENOMIC DNA]</scope>
    <source>
        <strain evidence="3">cv. Shuchazao</strain>
        <tissue evidence="2">Leaf</tissue>
    </source>
</reference>
<feature type="region of interest" description="Disordered" evidence="1">
    <location>
        <begin position="18"/>
        <end position="98"/>
    </location>
</feature>
<evidence type="ECO:0008006" key="4">
    <source>
        <dbReference type="Google" id="ProtNLM"/>
    </source>
</evidence>
<comment type="caution">
    <text evidence="2">The sequence shown here is derived from an EMBL/GenBank/DDBJ whole genome shotgun (WGS) entry which is preliminary data.</text>
</comment>
<name>A0A4S4DP27_CAMSN</name>
<dbReference type="AlphaFoldDB" id="A0A4S4DP27"/>
<feature type="compositionally biased region" description="Pro residues" evidence="1">
    <location>
        <begin position="27"/>
        <end position="41"/>
    </location>
</feature>